<name>A0ABV1A8V3_9TELE</name>
<protein>
    <submittedName>
        <fullName evidence="2">Uncharacterized protein</fullName>
    </submittedName>
</protein>
<sequence length="124" mass="13705">MEPQKAGRTRWYFISPEALELITALDEGGILSTHPGLNSASSRDEADFIEGIDPFHDIVDDEREEEGTSYSPEAPSALERGRGRERSKPLGNRSCSRRSTGKQLWTGPVTRPITVPLVKLKANV</sequence>
<reference evidence="2 3" key="1">
    <citation type="submission" date="2021-06" db="EMBL/GenBank/DDBJ databases">
        <authorList>
            <person name="Palmer J.M."/>
        </authorList>
    </citation>
    <scope>NUCLEOTIDE SEQUENCE [LARGE SCALE GENOMIC DNA]</scope>
    <source>
        <strain evidence="2 3">AS_MEX2019</strain>
        <tissue evidence="2">Muscle</tissue>
    </source>
</reference>
<evidence type="ECO:0000313" key="3">
    <source>
        <dbReference type="Proteomes" id="UP001469553"/>
    </source>
</evidence>
<feature type="compositionally biased region" description="Basic and acidic residues" evidence="1">
    <location>
        <begin position="79"/>
        <end position="88"/>
    </location>
</feature>
<accession>A0ABV1A8V3</accession>
<organism evidence="2 3">
    <name type="scientific">Ameca splendens</name>
    <dbReference type="NCBI Taxonomy" id="208324"/>
    <lineage>
        <taxon>Eukaryota</taxon>
        <taxon>Metazoa</taxon>
        <taxon>Chordata</taxon>
        <taxon>Craniata</taxon>
        <taxon>Vertebrata</taxon>
        <taxon>Euteleostomi</taxon>
        <taxon>Actinopterygii</taxon>
        <taxon>Neopterygii</taxon>
        <taxon>Teleostei</taxon>
        <taxon>Neoteleostei</taxon>
        <taxon>Acanthomorphata</taxon>
        <taxon>Ovalentaria</taxon>
        <taxon>Atherinomorphae</taxon>
        <taxon>Cyprinodontiformes</taxon>
        <taxon>Goodeidae</taxon>
        <taxon>Ameca</taxon>
    </lineage>
</organism>
<keyword evidence="3" id="KW-1185">Reference proteome</keyword>
<evidence type="ECO:0000313" key="2">
    <source>
        <dbReference type="EMBL" id="MEQ2314614.1"/>
    </source>
</evidence>
<evidence type="ECO:0000256" key="1">
    <source>
        <dbReference type="SAM" id="MobiDB-lite"/>
    </source>
</evidence>
<proteinExistence type="predicted"/>
<feature type="region of interest" description="Disordered" evidence="1">
    <location>
        <begin position="62"/>
        <end position="108"/>
    </location>
</feature>
<gene>
    <name evidence="2" type="ORF">AMECASPLE_014012</name>
</gene>
<comment type="caution">
    <text evidence="2">The sequence shown here is derived from an EMBL/GenBank/DDBJ whole genome shotgun (WGS) entry which is preliminary data.</text>
</comment>
<dbReference type="EMBL" id="JAHRIP010085576">
    <property type="protein sequence ID" value="MEQ2314614.1"/>
    <property type="molecule type" value="Genomic_DNA"/>
</dbReference>
<dbReference type="Proteomes" id="UP001469553">
    <property type="component" value="Unassembled WGS sequence"/>
</dbReference>